<protein>
    <submittedName>
        <fullName evidence="1">DUF899 domain-containing protein</fullName>
    </submittedName>
</protein>
<dbReference type="InterPro" id="IPR036249">
    <property type="entry name" value="Thioredoxin-like_sf"/>
</dbReference>
<keyword evidence="2" id="KW-1185">Reference proteome</keyword>
<dbReference type="Gene3D" id="3.40.30.10">
    <property type="entry name" value="Glutaredoxin"/>
    <property type="match status" value="1"/>
</dbReference>
<proteinExistence type="predicted"/>
<dbReference type="EMBL" id="JBHUMV010000010">
    <property type="protein sequence ID" value="MFD2756304.1"/>
    <property type="molecule type" value="Genomic_DNA"/>
</dbReference>
<comment type="caution">
    <text evidence="1">The sequence shown here is derived from an EMBL/GenBank/DDBJ whole genome shotgun (WGS) entry which is preliminary data.</text>
</comment>
<dbReference type="SUPFAM" id="SSF52833">
    <property type="entry name" value="Thioredoxin-like"/>
    <property type="match status" value="1"/>
</dbReference>
<dbReference type="Pfam" id="PF05988">
    <property type="entry name" value="DUF899"/>
    <property type="match status" value="1"/>
</dbReference>
<dbReference type="RefSeq" id="WP_066476484.1">
    <property type="nucleotide sequence ID" value="NZ_BCNT01000006.1"/>
</dbReference>
<organism evidence="1 2">
    <name type="scientific">Comamonas terrae</name>
    <dbReference type="NCBI Taxonomy" id="673548"/>
    <lineage>
        <taxon>Bacteria</taxon>
        <taxon>Pseudomonadati</taxon>
        <taxon>Pseudomonadota</taxon>
        <taxon>Betaproteobacteria</taxon>
        <taxon>Burkholderiales</taxon>
        <taxon>Comamonadaceae</taxon>
        <taxon>Comamonas</taxon>
    </lineage>
</organism>
<reference evidence="2" key="1">
    <citation type="journal article" date="2019" name="Int. J. Syst. Evol. Microbiol.">
        <title>The Global Catalogue of Microorganisms (GCM) 10K type strain sequencing project: providing services to taxonomists for standard genome sequencing and annotation.</title>
        <authorList>
            <consortium name="The Broad Institute Genomics Platform"/>
            <consortium name="The Broad Institute Genome Sequencing Center for Infectious Disease"/>
            <person name="Wu L."/>
            <person name="Ma J."/>
        </authorList>
    </citation>
    <scope>NUCLEOTIDE SEQUENCE [LARGE SCALE GENOMIC DNA]</scope>
    <source>
        <strain evidence="2">TISTR 1906</strain>
    </source>
</reference>
<evidence type="ECO:0000313" key="2">
    <source>
        <dbReference type="Proteomes" id="UP001597463"/>
    </source>
</evidence>
<dbReference type="InterPro" id="IPR010296">
    <property type="entry name" value="DUF899_thioredox"/>
</dbReference>
<sequence length="265" mass="30281">MHISTTEAAGPSHPVVSPDQWMVRRKALLAREKELTRLRDQIASERRALPWRRIDKHYVFDTPEGPRSLGQLFEGRSQLLVQHFMFVPGWEQGCPSCSFMADHVDGMSVHLAQRDVRFVAVSRATLPEIERFRQRMGWQFQWVSSHGTDFNRDFGVTFTPQEVASGHVDYNYGQWPWGGEEWPGISVFCQDGAGNIFHTYSTYGRGVEVMMGTYAMLDLLPWGRGERDVPHKMEWVRHHDRYEPMQAGKPAAAAGACCHSHRAAP</sequence>
<gene>
    <name evidence="1" type="ORF">ACFSW6_19700</name>
</gene>
<dbReference type="Proteomes" id="UP001597463">
    <property type="component" value="Unassembled WGS sequence"/>
</dbReference>
<accession>A0ABW5UV09</accession>
<name>A0ABW5UV09_9BURK</name>
<evidence type="ECO:0000313" key="1">
    <source>
        <dbReference type="EMBL" id="MFD2756304.1"/>
    </source>
</evidence>